<keyword evidence="5" id="KW-1185">Reference proteome</keyword>
<reference evidence="4" key="1">
    <citation type="submission" date="2022-10" db="EMBL/GenBank/DDBJ databases">
        <title>The WGS of Solirubrobacter phytolaccae KCTC 29190.</title>
        <authorList>
            <person name="Jiang Z."/>
        </authorList>
    </citation>
    <scope>NUCLEOTIDE SEQUENCE</scope>
    <source>
        <strain evidence="4">KCTC 29190</strain>
    </source>
</reference>
<dbReference type="PANTHER" id="PTHR43080">
    <property type="entry name" value="CBS DOMAIN-CONTAINING PROTEIN CBSX3, MITOCHONDRIAL"/>
    <property type="match status" value="1"/>
</dbReference>
<gene>
    <name evidence="4" type="ORF">OJ997_08515</name>
</gene>
<proteinExistence type="predicted"/>
<dbReference type="AlphaFoldDB" id="A0A9X3S8I2"/>
<dbReference type="PROSITE" id="PS51371">
    <property type="entry name" value="CBS"/>
    <property type="match status" value="2"/>
</dbReference>
<dbReference type="InterPro" id="IPR051257">
    <property type="entry name" value="Diverse_CBS-Domain"/>
</dbReference>
<evidence type="ECO:0000259" key="3">
    <source>
        <dbReference type="PROSITE" id="PS51371"/>
    </source>
</evidence>
<comment type="caution">
    <text evidence="4">The sequence shown here is derived from an EMBL/GenBank/DDBJ whole genome shotgun (WGS) entry which is preliminary data.</text>
</comment>
<sequence length="153" mass="16688">MALTVRDIMETQVPPVYPDDPIEHVVRVLRDHELPGVPVINEGGRCVGIITEADLILAGETEDLHLPHYIELFGGIVFLESTKKFEARLRKAIGSTAADVMTEDPITIEPDATVGEAARTIARGKHNRLPVVEHGRLIGVVTRVDVLDALTAD</sequence>
<dbReference type="InterPro" id="IPR046342">
    <property type="entry name" value="CBS_dom_sf"/>
</dbReference>
<evidence type="ECO:0000313" key="4">
    <source>
        <dbReference type="EMBL" id="MDA0180336.1"/>
    </source>
</evidence>
<evidence type="ECO:0000313" key="5">
    <source>
        <dbReference type="Proteomes" id="UP001147653"/>
    </source>
</evidence>
<protein>
    <submittedName>
        <fullName evidence="4">CBS domain-containing protein</fullName>
    </submittedName>
</protein>
<dbReference type="RefSeq" id="WP_270024644.1">
    <property type="nucleotide sequence ID" value="NZ_JAPDDP010000011.1"/>
</dbReference>
<dbReference type="SUPFAM" id="SSF54631">
    <property type="entry name" value="CBS-domain pair"/>
    <property type="match status" value="1"/>
</dbReference>
<organism evidence="4 5">
    <name type="scientific">Solirubrobacter phytolaccae</name>
    <dbReference type="NCBI Taxonomy" id="1404360"/>
    <lineage>
        <taxon>Bacteria</taxon>
        <taxon>Bacillati</taxon>
        <taxon>Actinomycetota</taxon>
        <taxon>Thermoleophilia</taxon>
        <taxon>Solirubrobacterales</taxon>
        <taxon>Solirubrobacteraceae</taxon>
        <taxon>Solirubrobacter</taxon>
    </lineage>
</organism>
<dbReference type="Gene3D" id="3.10.580.10">
    <property type="entry name" value="CBS-domain"/>
    <property type="match status" value="1"/>
</dbReference>
<dbReference type="InterPro" id="IPR000644">
    <property type="entry name" value="CBS_dom"/>
</dbReference>
<accession>A0A9X3S8I2</accession>
<dbReference type="SMART" id="SM00116">
    <property type="entry name" value="CBS"/>
    <property type="match status" value="2"/>
</dbReference>
<feature type="domain" description="CBS" evidence="3">
    <location>
        <begin position="101"/>
        <end position="153"/>
    </location>
</feature>
<name>A0A9X3S8I2_9ACTN</name>
<keyword evidence="1 2" id="KW-0129">CBS domain</keyword>
<dbReference type="Proteomes" id="UP001147653">
    <property type="component" value="Unassembled WGS sequence"/>
</dbReference>
<evidence type="ECO:0000256" key="2">
    <source>
        <dbReference type="PROSITE-ProRule" id="PRU00703"/>
    </source>
</evidence>
<dbReference type="CDD" id="cd04586">
    <property type="entry name" value="CBS_pair_BON_assoc"/>
    <property type="match status" value="1"/>
</dbReference>
<feature type="domain" description="CBS" evidence="3">
    <location>
        <begin position="9"/>
        <end position="66"/>
    </location>
</feature>
<dbReference type="EMBL" id="JAPDDP010000011">
    <property type="protein sequence ID" value="MDA0180336.1"/>
    <property type="molecule type" value="Genomic_DNA"/>
</dbReference>
<evidence type="ECO:0000256" key="1">
    <source>
        <dbReference type="ARBA" id="ARBA00023122"/>
    </source>
</evidence>
<dbReference type="Pfam" id="PF00571">
    <property type="entry name" value="CBS"/>
    <property type="match status" value="2"/>
</dbReference>
<dbReference type="PANTHER" id="PTHR43080:SF2">
    <property type="entry name" value="CBS DOMAIN-CONTAINING PROTEIN"/>
    <property type="match status" value="1"/>
</dbReference>